<evidence type="ECO:0000313" key="3">
    <source>
        <dbReference type="Proteomes" id="UP001147782"/>
    </source>
</evidence>
<reference evidence="2" key="1">
    <citation type="submission" date="2022-11" db="EMBL/GenBank/DDBJ databases">
        <authorList>
            <person name="Petersen C."/>
        </authorList>
    </citation>
    <scope>NUCLEOTIDE SEQUENCE</scope>
    <source>
        <strain evidence="2">IBT 29864</strain>
    </source>
</reference>
<evidence type="ECO:0000256" key="1">
    <source>
        <dbReference type="SAM" id="MobiDB-lite"/>
    </source>
</evidence>
<evidence type="ECO:0000313" key="2">
    <source>
        <dbReference type="EMBL" id="KAJ5354969.1"/>
    </source>
</evidence>
<protein>
    <submittedName>
        <fullName evidence="2">Uncharacterized protein</fullName>
    </submittedName>
</protein>
<comment type="caution">
    <text evidence="2">The sequence shown here is derived from an EMBL/GenBank/DDBJ whole genome shotgun (WGS) entry which is preliminary data.</text>
</comment>
<dbReference type="AlphaFoldDB" id="A0A9W9USJ5"/>
<reference evidence="2" key="2">
    <citation type="journal article" date="2023" name="IMA Fungus">
        <title>Comparative genomic study of the Penicillium genus elucidates a diverse pangenome and 15 lateral gene transfer events.</title>
        <authorList>
            <person name="Petersen C."/>
            <person name="Sorensen T."/>
            <person name="Nielsen M.R."/>
            <person name="Sondergaard T.E."/>
            <person name="Sorensen J.L."/>
            <person name="Fitzpatrick D.A."/>
            <person name="Frisvad J.C."/>
            <person name="Nielsen K.L."/>
        </authorList>
    </citation>
    <scope>NUCLEOTIDE SEQUENCE</scope>
    <source>
        <strain evidence="2">IBT 29864</strain>
    </source>
</reference>
<gene>
    <name evidence="2" type="ORF">N7496_012181</name>
</gene>
<feature type="region of interest" description="Disordered" evidence="1">
    <location>
        <begin position="1"/>
        <end position="30"/>
    </location>
</feature>
<dbReference type="Proteomes" id="UP001147782">
    <property type="component" value="Unassembled WGS sequence"/>
</dbReference>
<dbReference type="EMBL" id="JAPZBS010000010">
    <property type="protein sequence ID" value="KAJ5354969.1"/>
    <property type="molecule type" value="Genomic_DNA"/>
</dbReference>
<sequence length="61" mass="6550">MPCAYAPQGTVAPGTLSHVGTGQPHGGNVALGFKRRRDGRNMDLHTHPSDIRWPQVFLADG</sequence>
<dbReference type="RefSeq" id="XP_056548992.1">
    <property type="nucleotide sequence ID" value="XM_056705094.1"/>
</dbReference>
<proteinExistence type="predicted"/>
<accession>A0A9W9USJ5</accession>
<dbReference type="GeneID" id="81444273"/>
<keyword evidence="3" id="KW-1185">Reference proteome</keyword>
<name>A0A9W9USJ5_9EURO</name>
<organism evidence="2 3">
    <name type="scientific">Penicillium cataractarum</name>
    <dbReference type="NCBI Taxonomy" id="2100454"/>
    <lineage>
        <taxon>Eukaryota</taxon>
        <taxon>Fungi</taxon>
        <taxon>Dikarya</taxon>
        <taxon>Ascomycota</taxon>
        <taxon>Pezizomycotina</taxon>
        <taxon>Eurotiomycetes</taxon>
        <taxon>Eurotiomycetidae</taxon>
        <taxon>Eurotiales</taxon>
        <taxon>Aspergillaceae</taxon>
        <taxon>Penicillium</taxon>
    </lineage>
</organism>